<feature type="region of interest" description="Disordered" evidence="1">
    <location>
        <begin position="90"/>
        <end position="121"/>
    </location>
</feature>
<dbReference type="Proteomes" id="UP000198960">
    <property type="component" value="Unassembled WGS sequence"/>
</dbReference>
<organism evidence="2 3">
    <name type="scientific">Trujillonella endophytica</name>
    <dbReference type="NCBI Taxonomy" id="673521"/>
    <lineage>
        <taxon>Bacteria</taxon>
        <taxon>Bacillati</taxon>
        <taxon>Actinomycetota</taxon>
        <taxon>Actinomycetes</taxon>
        <taxon>Geodermatophilales</taxon>
        <taxon>Geodermatophilaceae</taxon>
        <taxon>Trujillonella</taxon>
    </lineage>
</organism>
<dbReference type="RefSeq" id="WP_091946644.1">
    <property type="nucleotide sequence ID" value="NZ_FOEE01000012.1"/>
</dbReference>
<keyword evidence="3" id="KW-1185">Reference proteome</keyword>
<reference evidence="3" key="1">
    <citation type="submission" date="2016-10" db="EMBL/GenBank/DDBJ databases">
        <authorList>
            <person name="Varghese N."/>
            <person name="Submissions S."/>
        </authorList>
    </citation>
    <scope>NUCLEOTIDE SEQUENCE [LARGE SCALE GENOMIC DNA]</scope>
    <source>
        <strain evidence="3">DSM 45413</strain>
    </source>
</reference>
<accession>A0A1H8VJS0</accession>
<proteinExistence type="predicted"/>
<protein>
    <submittedName>
        <fullName evidence="2">Uncharacterized protein</fullName>
    </submittedName>
</protein>
<dbReference type="OrthoDB" id="5192807at2"/>
<dbReference type="EMBL" id="FOEE01000012">
    <property type="protein sequence ID" value="SEP15665.1"/>
    <property type="molecule type" value="Genomic_DNA"/>
</dbReference>
<dbReference type="AlphaFoldDB" id="A0A1H8VJS0"/>
<evidence type="ECO:0000313" key="3">
    <source>
        <dbReference type="Proteomes" id="UP000198960"/>
    </source>
</evidence>
<evidence type="ECO:0000313" key="2">
    <source>
        <dbReference type="EMBL" id="SEP15665.1"/>
    </source>
</evidence>
<feature type="compositionally biased region" description="Gly residues" evidence="1">
    <location>
        <begin position="92"/>
        <end position="104"/>
    </location>
</feature>
<sequence>MSRPLHPRTPAADAARDALPAAEIADFDRLAHAVLSAPSSALGPVLRAQLPGGAGVRWLASAGLSPTTRVGALAAEQWLSLFRCWQATGRVPSGGPGSTRGGGRPSTHGHAPGAQAIPRWQ</sequence>
<evidence type="ECO:0000256" key="1">
    <source>
        <dbReference type="SAM" id="MobiDB-lite"/>
    </source>
</evidence>
<gene>
    <name evidence="2" type="ORF">SAMN05660991_03613</name>
</gene>
<name>A0A1H8VJS0_9ACTN</name>